<dbReference type="InterPro" id="IPR038765">
    <property type="entry name" value="Papain-like_cys_pep_sf"/>
</dbReference>
<evidence type="ECO:0000256" key="1">
    <source>
        <dbReference type="ARBA" id="ARBA00005234"/>
    </source>
</evidence>
<dbReference type="SUPFAM" id="SSF54001">
    <property type="entry name" value="Cysteine proteinases"/>
    <property type="match status" value="1"/>
</dbReference>
<dbReference type="EMBL" id="BKCP01004517">
    <property type="protein sequence ID" value="GER31947.1"/>
    <property type="molecule type" value="Genomic_DNA"/>
</dbReference>
<dbReference type="PROSITE" id="PS50600">
    <property type="entry name" value="ULP_PROTEASE"/>
    <property type="match status" value="1"/>
</dbReference>
<protein>
    <submittedName>
        <fullName evidence="6">Sentrin-specific protease 1</fullName>
    </submittedName>
</protein>
<gene>
    <name evidence="6" type="ORF">STAS_07992</name>
</gene>
<dbReference type="PANTHER" id="PTHR48449">
    <property type="entry name" value="DUF1985 DOMAIN-CONTAINING PROTEIN"/>
    <property type="match status" value="1"/>
</dbReference>
<dbReference type="PANTHER" id="PTHR48449:SF1">
    <property type="entry name" value="DUF1985 DOMAIN-CONTAINING PROTEIN"/>
    <property type="match status" value="1"/>
</dbReference>
<organism evidence="6 7">
    <name type="scientific">Striga asiatica</name>
    <name type="common">Asiatic witchweed</name>
    <name type="synonym">Buchnera asiatica</name>
    <dbReference type="NCBI Taxonomy" id="4170"/>
    <lineage>
        <taxon>Eukaryota</taxon>
        <taxon>Viridiplantae</taxon>
        <taxon>Streptophyta</taxon>
        <taxon>Embryophyta</taxon>
        <taxon>Tracheophyta</taxon>
        <taxon>Spermatophyta</taxon>
        <taxon>Magnoliopsida</taxon>
        <taxon>eudicotyledons</taxon>
        <taxon>Gunneridae</taxon>
        <taxon>Pentapetalae</taxon>
        <taxon>asterids</taxon>
        <taxon>lamiids</taxon>
        <taxon>Lamiales</taxon>
        <taxon>Orobanchaceae</taxon>
        <taxon>Buchnereae</taxon>
        <taxon>Striga</taxon>
    </lineage>
</organism>
<evidence type="ECO:0000256" key="3">
    <source>
        <dbReference type="ARBA" id="ARBA00022801"/>
    </source>
</evidence>
<feature type="region of interest" description="Disordered" evidence="4">
    <location>
        <begin position="386"/>
        <end position="430"/>
    </location>
</feature>
<dbReference type="Gene3D" id="3.40.395.10">
    <property type="entry name" value="Adenoviral Proteinase, Chain A"/>
    <property type="match status" value="1"/>
</dbReference>
<dbReference type="Pfam" id="PF09331">
    <property type="entry name" value="DUF1985"/>
    <property type="match status" value="1"/>
</dbReference>
<keyword evidence="2 6" id="KW-0645">Protease</keyword>
<keyword evidence="3" id="KW-0378">Hydrolase</keyword>
<dbReference type="Proteomes" id="UP000325081">
    <property type="component" value="Unassembled WGS sequence"/>
</dbReference>
<proteinExistence type="inferred from homology"/>
<sequence>MLSLITEKPNYNEGLRHHVGIKMASRDHRLGFRNTNIRPQDRPSIALIPRDRHLGVPDITINSSIKVDTRGDFQHINPSIYYLGLLVTDLLYYNTDLPYSVTDLSKFNKTSIFYNSKEDSTISRITELLTEGQFEMFKKTVFGKFLDIPHYAPFRHRRVCTDIRNAMHCIQREINLSTVTGGLYDTYFSRFRLSRQEIRSQFIYKVWKNDEDAMKFAKLHLLANFLLGTQDTLLLDRRYLDIIDSDECEEYAWGKEVFEFTVHYLKKTLPNWQKMHTRGDKEKSEYLFRCYGFILALQIWFYEICDTANGLICTRSVGEDVPRMLRWEVKGTHNRSKLQRHFMNLPHDKFNNLSPTTIEKSSLNLNGFFKKRNEFLGGNLVAPSHDQFVSDGPNNDKGGANAGHPQSKEVDDPVGRDTDVGNDPNLNAMKGKTDEAINQNAMNDTSHDVAMNQCDGVAILAKPMKPPVLNPVIATSYKRNVIKNSSPFNVPFWKNIFEVDTEDFMRWLRMGMLRTYQKIREHEFEHYLKRFRPLKPPFDFNVHHITDKNWFMTLVEPGSFLDDTSRVFNVDHILFPIHIDLNGVGHWVLGRLSIGERRLVAYNSLRSEEFDKILYDGVRCYSTLIPIFLGMVHFYSKRTDINSVGEAFDGKGVNDPLDVIMAENLPQQEQGDCGIFVASFAEYFITKFDLPTDYLPDTERMRYSYELYQHGRMKQKHS</sequence>
<evidence type="ECO:0000256" key="2">
    <source>
        <dbReference type="ARBA" id="ARBA00022670"/>
    </source>
</evidence>
<feature type="domain" description="Ubiquitin-like protease family profile" evidence="5">
    <location>
        <begin position="472"/>
        <end position="684"/>
    </location>
</feature>
<evidence type="ECO:0000313" key="7">
    <source>
        <dbReference type="Proteomes" id="UP000325081"/>
    </source>
</evidence>
<dbReference type="InterPro" id="IPR003653">
    <property type="entry name" value="Peptidase_C48_C"/>
</dbReference>
<evidence type="ECO:0000259" key="5">
    <source>
        <dbReference type="PROSITE" id="PS50600"/>
    </source>
</evidence>
<evidence type="ECO:0000313" key="6">
    <source>
        <dbReference type="EMBL" id="GER31947.1"/>
    </source>
</evidence>
<dbReference type="Pfam" id="PF02902">
    <property type="entry name" value="Peptidase_C48"/>
    <property type="match status" value="1"/>
</dbReference>
<comment type="similarity">
    <text evidence="1">Belongs to the peptidase C48 family.</text>
</comment>
<evidence type="ECO:0000256" key="4">
    <source>
        <dbReference type="SAM" id="MobiDB-lite"/>
    </source>
</evidence>
<keyword evidence="7" id="KW-1185">Reference proteome</keyword>
<dbReference type="AlphaFoldDB" id="A0A5A7PI13"/>
<dbReference type="OrthoDB" id="1306375at2759"/>
<dbReference type="GO" id="GO:0008234">
    <property type="term" value="F:cysteine-type peptidase activity"/>
    <property type="evidence" value="ECO:0007669"/>
    <property type="project" value="InterPro"/>
</dbReference>
<dbReference type="GO" id="GO:0006508">
    <property type="term" value="P:proteolysis"/>
    <property type="evidence" value="ECO:0007669"/>
    <property type="project" value="UniProtKB-KW"/>
</dbReference>
<name>A0A5A7PI13_STRAF</name>
<feature type="compositionally biased region" description="Basic and acidic residues" evidence="4">
    <location>
        <begin position="406"/>
        <end position="419"/>
    </location>
</feature>
<comment type="caution">
    <text evidence="6">The sequence shown here is derived from an EMBL/GenBank/DDBJ whole genome shotgun (WGS) entry which is preliminary data.</text>
</comment>
<dbReference type="InterPro" id="IPR015410">
    <property type="entry name" value="DUF1985"/>
</dbReference>
<reference evidence="7" key="1">
    <citation type="journal article" date="2019" name="Curr. Biol.">
        <title>Genome Sequence of Striga asiatica Provides Insight into the Evolution of Plant Parasitism.</title>
        <authorList>
            <person name="Yoshida S."/>
            <person name="Kim S."/>
            <person name="Wafula E.K."/>
            <person name="Tanskanen J."/>
            <person name="Kim Y.M."/>
            <person name="Honaas L."/>
            <person name="Yang Z."/>
            <person name="Spallek T."/>
            <person name="Conn C.E."/>
            <person name="Ichihashi Y."/>
            <person name="Cheong K."/>
            <person name="Cui S."/>
            <person name="Der J.P."/>
            <person name="Gundlach H."/>
            <person name="Jiao Y."/>
            <person name="Hori C."/>
            <person name="Ishida J.K."/>
            <person name="Kasahara H."/>
            <person name="Kiba T."/>
            <person name="Kim M.S."/>
            <person name="Koo N."/>
            <person name="Laohavisit A."/>
            <person name="Lee Y.H."/>
            <person name="Lumba S."/>
            <person name="McCourt P."/>
            <person name="Mortimer J.C."/>
            <person name="Mutuku J.M."/>
            <person name="Nomura T."/>
            <person name="Sasaki-Sekimoto Y."/>
            <person name="Seto Y."/>
            <person name="Wang Y."/>
            <person name="Wakatake T."/>
            <person name="Sakakibara H."/>
            <person name="Demura T."/>
            <person name="Yamaguchi S."/>
            <person name="Yoneyama K."/>
            <person name="Manabe R.I."/>
            <person name="Nelson D.C."/>
            <person name="Schulman A.H."/>
            <person name="Timko M.P."/>
            <person name="dePamphilis C.W."/>
            <person name="Choi D."/>
            <person name="Shirasu K."/>
        </authorList>
    </citation>
    <scope>NUCLEOTIDE SEQUENCE [LARGE SCALE GENOMIC DNA]</scope>
    <source>
        <strain evidence="7">cv. UVA1</strain>
    </source>
</reference>
<accession>A0A5A7PI13</accession>